<evidence type="ECO:0000256" key="13">
    <source>
        <dbReference type="SAM" id="MobiDB-lite"/>
    </source>
</evidence>
<dbReference type="Pfam" id="PF21224">
    <property type="entry name" value="Hen1_LCD"/>
    <property type="match status" value="1"/>
</dbReference>
<evidence type="ECO:0000259" key="15">
    <source>
        <dbReference type="Pfam" id="PF17842"/>
    </source>
</evidence>
<dbReference type="PANTHER" id="PTHR21404">
    <property type="entry name" value="HEN1"/>
    <property type="match status" value="1"/>
</dbReference>
<dbReference type="InterPro" id="IPR029063">
    <property type="entry name" value="SAM-dependent_MTases_sf"/>
</dbReference>
<evidence type="ECO:0000256" key="1">
    <source>
        <dbReference type="ARBA" id="ARBA00001946"/>
    </source>
</evidence>
<protein>
    <recommendedName>
        <fullName evidence="3">Small RNA 2'-O-methyltransferase</fullName>
        <ecNumber evidence="11">2.1.1.386</ecNumber>
    </recommendedName>
</protein>
<name>A0A9E7EDH2_9LILI</name>
<feature type="domain" description="Methyltransferase type 12" evidence="14">
    <location>
        <begin position="726"/>
        <end position="819"/>
    </location>
</feature>
<feature type="domain" description="Small RNA 2'-O-methyltransferase Hen1 La-motif C-terminal" evidence="16">
    <location>
        <begin position="227"/>
        <end position="364"/>
    </location>
</feature>
<evidence type="ECO:0000256" key="11">
    <source>
        <dbReference type="ARBA" id="ARBA00035025"/>
    </source>
</evidence>
<keyword evidence="7" id="KW-0479">Metal-binding</keyword>
<dbReference type="GO" id="GO:0005737">
    <property type="term" value="C:cytoplasm"/>
    <property type="evidence" value="ECO:0007669"/>
    <property type="project" value="TreeGrafter"/>
</dbReference>
<reference evidence="17" key="1">
    <citation type="submission" date="2022-05" db="EMBL/GenBank/DDBJ databases">
        <title>The Musa troglodytarum L. genome provides insights into the mechanism of non-climacteric behaviour and enrichment of carotenoids.</title>
        <authorList>
            <person name="Wang J."/>
        </authorList>
    </citation>
    <scope>NUCLEOTIDE SEQUENCE</scope>
    <source>
        <tissue evidence="17">Leaf</tissue>
    </source>
</reference>
<dbReference type="OrthoDB" id="2154311at2759"/>
<dbReference type="SUPFAM" id="SSF53335">
    <property type="entry name" value="S-adenosyl-L-methionine-dependent methyltransferases"/>
    <property type="match status" value="1"/>
</dbReference>
<evidence type="ECO:0000256" key="4">
    <source>
        <dbReference type="ARBA" id="ARBA00022603"/>
    </source>
</evidence>
<feature type="compositionally biased region" description="Basic and acidic residues" evidence="13">
    <location>
        <begin position="994"/>
        <end position="1003"/>
    </location>
</feature>
<dbReference type="GO" id="GO:0005634">
    <property type="term" value="C:nucleus"/>
    <property type="evidence" value="ECO:0007669"/>
    <property type="project" value="TreeGrafter"/>
</dbReference>
<keyword evidence="18" id="KW-1185">Reference proteome</keyword>
<dbReference type="InterPro" id="IPR013217">
    <property type="entry name" value="Methyltransf_12"/>
</dbReference>
<dbReference type="Pfam" id="PF18441">
    <property type="entry name" value="Hen1_Lam_C"/>
    <property type="match status" value="1"/>
</dbReference>
<keyword evidence="8" id="KW-0460">Magnesium</keyword>
<dbReference type="EMBL" id="CP097502">
    <property type="protein sequence ID" value="URD74855.1"/>
    <property type="molecule type" value="Genomic_DNA"/>
</dbReference>
<proteinExistence type="inferred from homology"/>
<dbReference type="GO" id="GO:0001510">
    <property type="term" value="P:RNA methylation"/>
    <property type="evidence" value="ECO:0007669"/>
    <property type="project" value="InterPro"/>
</dbReference>
<dbReference type="Pfam" id="PF17842">
    <property type="entry name" value="dsRBD2"/>
    <property type="match status" value="1"/>
</dbReference>
<keyword evidence="6" id="KW-0949">S-adenosyl-L-methionine</keyword>
<evidence type="ECO:0000256" key="3">
    <source>
        <dbReference type="ARBA" id="ARBA00021330"/>
    </source>
</evidence>
<keyword evidence="10" id="KW-0943">RNA-mediated gene silencing</keyword>
<evidence type="ECO:0000259" key="14">
    <source>
        <dbReference type="Pfam" id="PF08242"/>
    </source>
</evidence>
<comment type="cofactor">
    <cofactor evidence="1">
        <name>Mg(2+)</name>
        <dbReference type="ChEBI" id="CHEBI:18420"/>
    </cofactor>
</comment>
<dbReference type="PANTHER" id="PTHR21404:SF3">
    <property type="entry name" value="SMALL RNA 2'-O-METHYLTRANSFERASE"/>
    <property type="match status" value="1"/>
</dbReference>
<dbReference type="Pfam" id="PF08242">
    <property type="entry name" value="Methyltransf_12"/>
    <property type="match status" value="1"/>
</dbReference>
<feature type="compositionally biased region" description="Basic and acidic residues" evidence="13">
    <location>
        <begin position="959"/>
        <end position="977"/>
    </location>
</feature>
<keyword evidence="5" id="KW-0808">Transferase</keyword>
<dbReference type="GO" id="GO:0030422">
    <property type="term" value="P:siRNA processing"/>
    <property type="evidence" value="ECO:0007669"/>
    <property type="project" value="TreeGrafter"/>
</dbReference>
<evidence type="ECO:0000313" key="17">
    <source>
        <dbReference type="EMBL" id="URD74855.1"/>
    </source>
</evidence>
<evidence type="ECO:0000313" key="18">
    <source>
        <dbReference type="Proteomes" id="UP001055439"/>
    </source>
</evidence>
<keyword evidence="4 17" id="KW-0489">Methyltransferase</keyword>
<feature type="domain" description="HEN1 double-stranded RNA binding" evidence="15">
    <location>
        <begin position="366"/>
        <end position="508"/>
    </location>
</feature>
<comment type="similarity">
    <text evidence="2">Belongs to the methyltransferase superfamily. HEN1 family.</text>
</comment>
<evidence type="ECO:0000256" key="2">
    <source>
        <dbReference type="ARBA" id="ARBA00009026"/>
    </source>
</evidence>
<dbReference type="AlphaFoldDB" id="A0A9E7EDH2"/>
<dbReference type="Gene3D" id="3.40.50.150">
    <property type="entry name" value="Vaccinia Virus protein VP39"/>
    <property type="match status" value="1"/>
</dbReference>
<dbReference type="SUPFAM" id="SSF54534">
    <property type="entry name" value="FKBP-like"/>
    <property type="match status" value="1"/>
</dbReference>
<feature type="region of interest" description="Disordered" evidence="13">
    <location>
        <begin position="959"/>
        <end position="1010"/>
    </location>
</feature>
<evidence type="ECO:0000256" key="6">
    <source>
        <dbReference type="ARBA" id="ARBA00022691"/>
    </source>
</evidence>
<evidence type="ECO:0000256" key="5">
    <source>
        <dbReference type="ARBA" id="ARBA00022679"/>
    </source>
</evidence>
<dbReference type="InterPro" id="IPR026610">
    <property type="entry name" value="Hen1"/>
</dbReference>
<gene>
    <name evidence="17" type="ORF">MUK42_08709</name>
</gene>
<dbReference type="FunFam" id="3.40.50.150:FF:000215">
    <property type="entry name" value="Hua enhancer1"/>
    <property type="match status" value="1"/>
</dbReference>
<dbReference type="GO" id="GO:0046872">
    <property type="term" value="F:metal ion binding"/>
    <property type="evidence" value="ECO:0007669"/>
    <property type="project" value="UniProtKB-KW"/>
</dbReference>
<dbReference type="GO" id="GO:0090486">
    <property type="term" value="F:small RNA 2'-O-methyltransferase activity"/>
    <property type="evidence" value="ECO:0007669"/>
    <property type="project" value="UniProtKB-EC"/>
</dbReference>
<dbReference type="InterPro" id="IPR040813">
    <property type="entry name" value="Hen1_Lam_C"/>
</dbReference>
<dbReference type="Gene3D" id="3.30.160.20">
    <property type="match status" value="1"/>
</dbReference>
<evidence type="ECO:0000256" key="8">
    <source>
        <dbReference type="ARBA" id="ARBA00022842"/>
    </source>
</evidence>
<evidence type="ECO:0000256" key="12">
    <source>
        <dbReference type="ARBA" id="ARBA00048418"/>
    </source>
</evidence>
<comment type="catalytic activity">
    <reaction evidence="12">
        <text>small RNA 3'-end nucleotide + S-adenosyl-L-methionine = small RNA 3'-end 2'-O-methylnucleotide + S-adenosyl-L-homocysteine + H(+)</text>
        <dbReference type="Rhea" id="RHEA:37887"/>
        <dbReference type="Rhea" id="RHEA-COMP:10415"/>
        <dbReference type="Rhea" id="RHEA-COMP:10416"/>
        <dbReference type="ChEBI" id="CHEBI:15378"/>
        <dbReference type="ChEBI" id="CHEBI:57856"/>
        <dbReference type="ChEBI" id="CHEBI:59789"/>
        <dbReference type="ChEBI" id="CHEBI:74896"/>
        <dbReference type="ChEBI" id="CHEBI:74898"/>
        <dbReference type="EC" id="2.1.1.386"/>
    </reaction>
</comment>
<accession>A0A9E7EDH2</accession>
<dbReference type="EC" id="2.1.1.386" evidence="11"/>
<keyword evidence="9" id="KW-0694">RNA-binding</keyword>
<dbReference type="SUPFAM" id="SSF54768">
    <property type="entry name" value="dsRNA-binding domain-like"/>
    <property type="match status" value="1"/>
</dbReference>
<evidence type="ECO:0000256" key="9">
    <source>
        <dbReference type="ARBA" id="ARBA00022884"/>
    </source>
</evidence>
<evidence type="ECO:0000256" key="7">
    <source>
        <dbReference type="ARBA" id="ARBA00022723"/>
    </source>
</evidence>
<evidence type="ECO:0000259" key="16">
    <source>
        <dbReference type="Pfam" id="PF18441"/>
    </source>
</evidence>
<dbReference type="InterPro" id="IPR040870">
    <property type="entry name" value="HEN1_dsRBD2"/>
</dbReference>
<sequence>MESQEAPAVSAKISELTPKALIHHKYGRTACYHIEEVKQHVENDCPGLVIPQQFRSLYRCHLDLPDLSFTSDMFPKKKDAEQAAAKIAIEKLGIHSTPATNDLTPEGASYELVARISGLFTDEFLSSSHPLTGHFGVAFGAMREHFGMIPISAITTCDVKVHNLCKVINSKAESDPRLVSSLVLNAARKCSSLCTATDELWIWKEAPYSPEAMASVINRHSESLGCVQIEALRIPCSLEENVEALTLDVSNEHYYLDLIAQKLNVKDSSRVLVSRTIGKASSEMKVYFPYPEVPHFSDSSSGLMTSSEGKVSIEPIINQRASHLSGQDIYGDAILANIGYTWKSSYLFYEDISLCTYYRMLLAKFPDGHYKLSREAILAAELPTAYTGRSNWKGPAPRDLLYVFCRQHKLSEPIFSITRINADTSLSVTLRKSNSSKPTDEVDIANGDVSDVGEKNLDNSSIFRCEVKILSRRLEPIVEGSFTDTYRKESDAIQCSALKVLLWFDKYFKQLDMPVEVLSSSGHAHGIIVHAENLSHEFAMRSSIFGSTKNGNLRECSSLESFCKYYLNKKEENGMVVLNIEGPDSGVFPSPGSLICISYAVALVKIGDPVKDHLEGKDEFEFEIGTDAVIHQLEACATQLSVNQSAHFVIDMPSRDLILAAAGDAIKDLSKLPLYNCFLEYSVKVLRVPEPLEDRMEKALFSPSLSKQRIEFAVQYINECSAATLVDFGCGSGSLLNSLLEHTTTLEKIVGVDISQKSLARAAKILHQKLSLNSGVPTSIRQTVLYDGSITVYDSRLSGFDIGTCLEVIEHMDEDQAFLFGDVVLSSFCPRILVVSTPNYEYNPILQRSAVPTMEENTAPCKFRNHDHKFEWTREQFERWATDIALRHNYSVEFSGVGGSADVEPGFASQIAIFRSSFDAAETYSKTEDPSQPYELIWEWADRTPQPKSQPTIEVEVERSAESVRSDLGEMNEERLHLGMKRTRRSSPPLSTATEKHKPKDPMMSHSSRA</sequence>
<organism evidence="17 18">
    <name type="scientific">Musa troglodytarum</name>
    <name type="common">fe'i banana</name>
    <dbReference type="NCBI Taxonomy" id="320322"/>
    <lineage>
        <taxon>Eukaryota</taxon>
        <taxon>Viridiplantae</taxon>
        <taxon>Streptophyta</taxon>
        <taxon>Embryophyta</taxon>
        <taxon>Tracheophyta</taxon>
        <taxon>Spermatophyta</taxon>
        <taxon>Magnoliopsida</taxon>
        <taxon>Liliopsida</taxon>
        <taxon>Zingiberales</taxon>
        <taxon>Musaceae</taxon>
        <taxon>Musa</taxon>
    </lineage>
</organism>
<evidence type="ECO:0000256" key="10">
    <source>
        <dbReference type="ARBA" id="ARBA00023158"/>
    </source>
</evidence>
<dbReference type="GO" id="GO:0003723">
    <property type="term" value="F:RNA binding"/>
    <property type="evidence" value="ECO:0007669"/>
    <property type="project" value="UniProtKB-KW"/>
</dbReference>
<dbReference type="Proteomes" id="UP001055439">
    <property type="component" value="Chromosome 1"/>
</dbReference>